<keyword evidence="10" id="KW-0443">Lipid metabolism</keyword>
<keyword evidence="5" id="KW-0479">Metal-binding</keyword>
<name>A0A0V8M5G8_9CHLR</name>
<keyword evidence="9" id="KW-0460">Magnesium</keyword>
<dbReference type="GO" id="GO:0005524">
    <property type="term" value="F:ATP binding"/>
    <property type="evidence" value="ECO:0007669"/>
    <property type="project" value="UniProtKB-KW"/>
</dbReference>
<evidence type="ECO:0000256" key="7">
    <source>
        <dbReference type="ARBA" id="ARBA00022777"/>
    </source>
</evidence>
<keyword evidence="7 14" id="KW-0418">Kinase</keyword>
<dbReference type="GO" id="GO:0016301">
    <property type="term" value="F:kinase activity"/>
    <property type="evidence" value="ECO:0007669"/>
    <property type="project" value="UniProtKB-KW"/>
</dbReference>
<evidence type="ECO:0000256" key="2">
    <source>
        <dbReference type="ARBA" id="ARBA00005983"/>
    </source>
</evidence>
<comment type="cofactor">
    <cofactor evidence="1">
        <name>Mg(2+)</name>
        <dbReference type="ChEBI" id="CHEBI:18420"/>
    </cofactor>
</comment>
<comment type="caution">
    <text evidence="14">The sequence shown here is derived from an EMBL/GenBank/DDBJ whole genome shotgun (WGS) entry which is preliminary data.</text>
</comment>
<dbReference type="InterPro" id="IPR050187">
    <property type="entry name" value="Lipid_Phosphate_FormReg"/>
</dbReference>
<dbReference type="AlphaFoldDB" id="A0A0V8M5G8"/>
<dbReference type="InterPro" id="IPR001206">
    <property type="entry name" value="Diacylglycerol_kinase_cat_dom"/>
</dbReference>
<evidence type="ECO:0000256" key="11">
    <source>
        <dbReference type="ARBA" id="ARBA00023209"/>
    </source>
</evidence>
<proteinExistence type="inferred from homology"/>
<dbReference type="PATRIC" id="fig|61435.5.peg.401"/>
<dbReference type="PROSITE" id="PS50146">
    <property type="entry name" value="DAGK"/>
    <property type="match status" value="1"/>
</dbReference>
<gene>
    <name evidence="14" type="ORF">DA01_01980</name>
</gene>
<dbReference type="InterPro" id="IPR017438">
    <property type="entry name" value="ATP-NAD_kinase_N"/>
</dbReference>
<reference evidence="14 15" key="1">
    <citation type="journal article" date="2015" name="Sci. Rep.">
        <title>A comparative genomics and reductive dehalogenase gene transcription study of two chloroethene-respiring bacteria, Dehalococcoides mccartyi strains MB and 11a.</title>
        <authorList>
            <person name="Low A."/>
            <person name="Shen Z."/>
            <person name="Cheng D."/>
            <person name="Rogers M.J."/>
            <person name="Lee P.K."/>
            <person name="He J."/>
        </authorList>
    </citation>
    <scope>NUCLEOTIDE SEQUENCE [LARGE SCALE GENOMIC DNA]</scope>
    <source>
        <strain evidence="14 15">MB</strain>
    </source>
</reference>
<dbReference type="NCBIfam" id="TIGR00147">
    <property type="entry name" value="YegS/Rv2252/BmrU family lipid kinase"/>
    <property type="match status" value="1"/>
</dbReference>
<organism evidence="14 15">
    <name type="scientific">Dehalococcoides mccartyi</name>
    <dbReference type="NCBI Taxonomy" id="61435"/>
    <lineage>
        <taxon>Bacteria</taxon>
        <taxon>Bacillati</taxon>
        <taxon>Chloroflexota</taxon>
        <taxon>Dehalococcoidia</taxon>
        <taxon>Dehalococcoidales</taxon>
        <taxon>Dehalococcoidaceae</taxon>
        <taxon>Dehalococcoides</taxon>
    </lineage>
</organism>
<evidence type="ECO:0000256" key="10">
    <source>
        <dbReference type="ARBA" id="ARBA00023098"/>
    </source>
</evidence>
<evidence type="ECO:0000256" key="3">
    <source>
        <dbReference type="ARBA" id="ARBA00022516"/>
    </source>
</evidence>
<dbReference type="SUPFAM" id="SSF111331">
    <property type="entry name" value="NAD kinase/diacylglycerol kinase-like"/>
    <property type="match status" value="1"/>
</dbReference>
<dbReference type="GO" id="GO:0008654">
    <property type="term" value="P:phospholipid biosynthetic process"/>
    <property type="evidence" value="ECO:0007669"/>
    <property type="project" value="UniProtKB-KW"/>
</dbReference>
<dbReference type="InterPro" id="IPR005218">
    <property type="entry name" value="Diacylglycerol/lipid_kinase"/>
</dbReference>
<dbReference type="InterPro" id="IPR045540">
    <property type="entry name" value="YegS/DAGK_C"/>
</dbReference>
<dbReference type="Gene3D" id="3.40.50.10330">
    <property type="entry name" value="Probable inorganic polyphosphate/atp-NAD kinase, domain 1"/>
    <property type="match status" value="1"/>
</dbReference>
<evidence type="ECO:0000259" key="13">
    <source>
        <dbReference type="PROSITE" id="PS50146"/>
    </source>
</evidence>
<evidence type="ECO:0000256" key="8">
    <source>
        <dbReference type="ARBA" id="ARBA00022840"/>
    </source>
</evidence>
<keyword evidence="3" id="KW-0444">Lipid biosynthesis</keyword>
<comment type="similarity">
    <text evidence="2">Belongs to the diacylglycerol/lipid kinase family.</text>
</comment>
<dbReference type="eggNOG" id="COG1597">
    <property type="taxonomic scope" value="Bacteria"/>
</dbReference>
<keyword evidence="8" id="KW-0067">ATP-binding</keyword>
<evidence type="ECO:0000256" key="12">
    <source>
        <dbReference type="ARBA" id="ARBA00023264"/>
    </source>
</evidence>
<dbReference type="PANTHER" id="PTHR12358:SF106">
    <property type="entry name" value="LIPID KINASE YEGS"/>
    <property type="match status" value="1"/>
</dbReference>
<dbReference type="PANTHER" id="PTHR12358">
    <property type="entry name" value="SPHINGOSINE KINASE"/>
    <property type="match status" value="1"/>
</dbReference>
<dbReference type="Gene3D" id="2.60.200.40">
    <property type="match status" value="1"/>
</dbReference>
<dbReference type="Pfam" id="PF00781">
    <property type="entry name" value="DAGK_cat"/>
    <property type="match status" value="1"/>
</dbReference>
<keyword evidence="11" id="KW-0594">Phospholipid biosynthesis</keyword>
<evidence type="ECO:0000313" key="15">
    <source>
        <dbReference type="Proteomes" id="UP000053577"/>
    </source>
</evidence>
<evidence type="ECO:0000256" key="9">
    <source>
        <dbReference type="ARBA" id="ARBA00022842"/>
    </source>
</evidence>
<accession>A0A0V8M5G8</accession>
<dbReference type="GO" id="GO:0046872">
    <property type="term" value="F:metal ion binding"/>
    <property type="evidence" value="ECO:0007669"/>
    <property type="project" value="UniProtKB-KW"/>
</dbReference>
<keyword evidence="4" id="KW-0808">Transferase</keyword>
<dbReference type="RefSeq" id="WP_058292207.1">
    <property type="nucleotide sequence ID" value="NZ_JGYD01000010.1"/>
</dbReference>
<dbReference type="SMART" id="SM00046">
    <property type="entry name" value="DAGKc"/>
    <property type="match status" value="1"/>
</dbReference>
<protein>
    <submittedName>
        <fullName evidence="14">Diacylglycerol kinase</fullName>
    </submittedName>
</protein>
<dbReference type="OrthoDB" id="9786026at2"/>
<dbReference type="Pfam" id="PF19279">
    <property type="entry name" value="YegS_C"/>
    <property type="match status" value="1"/>
</dbReference>
<evidence type="ECO:0000256" key="4">
    <source>
        <dbReference type="ARBA" id="ARBA00022679"/>
    </source>
</evidence>
<evidence type="ECO:0000313" key="14">
    <source>
        <dbReference type="EMBL" id="KSV18769.1"/>
    </source>
</evidence>
<dbReference type="EMBL" id="JGYD01000010">
    <property type="protein sequence ID" value="KSV18769.1"/>
    <property type="molecule type" value="Genomic_DNA"/>
</dbReference>
<keyword evidence="6" id="KW-0547">Nucleotide-binding</keyword>
<dbReference type="Proteomes" id="UP000053577">
    <property type="component" value="Unassembled WGS sequence"/>
</dbReference>
<sequence>MVAKVIVNPVAGAKSTEQKWPHISRLMRDMGFSYDFQYTESQGHAIEIARDAALNGYPYLVAVGGDGTINEVVNGILTASHDQKTLMGVVDTGTGNDFVRSLGLDGNYLHSCQHLLSPKHTLVDAGLVTFQKDGRQVSRFFVNGAGVGFDAEVAATTEHMPKALGGTIPFVMALAKTLLGYRNKTVDIGLDEDNYTRSVLSVIVANGSYFGGGMKVAPSALITDSRFDVITLGDVNKLEILQTFPKIYKGTHITHPKVKTEHARFVSISSEEGLYLQADGELLGKTPATFEVLPQALTMVF</sequence>
<dbReference type="GO" id="GO:0005886">
    <property type="term" value="C:plasma membrane"/>
    <property type="evidence" value="ECO:0007669"/>
    <property type="project" value="TreeGrafter"/>
</dbReference>
<keyword evidence="12" id="KW-1208">Phospholipid metabolism</keyword>
<feature type="domain" description="DAGKc" evidence="13">
    <location>
        <begin position="1"/>
        <end position="132"/>
    </location>
</feature>
<evidence type="ECO:0000256" key="1">
    <source>
        <dbReference type="ARBA" id="ARBA00001946"/>
    </source>
</evidence>
<evidence type="ECO:0000256" key="6">
    <source>
        <dbReference type="ARBA" id="ARBA00022741"/>
    </source>
</evidence>
<dbReference type="InterPro" id="IPR016064">
    <property type="entry name" value="NAD/diacylglycerol_kinase_sf"/>
</dbReference>
<evidence type="ECO:0000256" key="5">
    <source>
        <dbReference type="ARBA" id="ARBA00022723"/>
    </source>
</evidence>